<organism evidence="2 3">
    <name type="scientific">Vitis vinifera</name>
    <name type="common">Grape</name>
    <dbReference type="NCBI Taxonomy" id="29760"/>
    <lineage>
        <taxon>Eukaryota</taxon>
        <taxon>Viridiplantae</taxon>
        <taxon>Streptophyta</taxon>
        <taxon>Embryophyta</taxon>
        <taxon>Tracheophyta</taxon>
        <taxon>Spermatophyta</taxon>
        <taxon>Magnoliopsida</taxon>
        <taxon>eudicotyledons</taxon>
        <taxon>Gunneridae</taxon>
        <taxon>Pentapetalae</taxon>
        <taxon>rosids</taxon>
        <taxon>Vitales</taxon>
        <taxon>Vitaceae</taxon>
        <taxon>Viteae</taxon>
        <taxon>Vitis</taxon>
    </lineage>
</organism>
<sequence>MGFEPRLGGIKEVRALSHAKVGEMEVRATKEASRAQVKEDGGVACFLGGDCRDSESFSVKARARMTEEALTAEASRYESIPAVFGGDRVLFSSSPLLGVIGLWCPWVTGIEGEKYMGNRPQENENLQEREDSGSSWDESSLAKFSKSLGFTTEGVEGEILKLLFKIENQKGSRQEEGNFRNV</sequence>
<evidence type="ECO:0000313" key="2">
    <source>
        <dbReference type="EMBL" id="RVW68828.1"/>
    </source>
</evidence>
<dbReference type="EMBL" id="QGNW01000517">
    <property type="protein sequence ID" value="RVW68828.1"/>
    <property type="molecule type" value="Genomic_DNA"/>
</dbReference>
<feature type="region of interest" description="Disordered" evidence="1">
    <location>
        <begin position="118"/>
        <end position="137"/>
    </location>
</feature>
<reference evidence="2 3" key="1">
    <citation type="journal article" date="2018" name="PLoS Genet.">
        <title>Population sequencing reveals clonal diversity and ancestral inbreeding in the grapevine cultivar Chardonnay.</title>
        <authorList>
            <person name="Roach M.J."/>
            <person name="Johnson D.L."/>
            <person name="Bohlmann J."/>
            <person name="van Vuuren H.J."/>
            <person name="Jones S.J."/>
            <person name="Pretorius I.S."/>
            <person name="Schmidt S.A."/>
            <person name="Borneman A.R."/>
        </authorList>
    </citation>
    <scope>NUCLEOTIDE SEQUENCE [LARGE SCALE GENOMIC DNA]</scope>
    <source>
        <strain evidence="3">cv. Chardonnay</strain>
        <tissue evidence="2">Leaf</tissue>
    </source>
</reference>
<dbReference type="Proteomes" id="UP000288805">
    <property type="component" value="Unassembled WGS sequence"/>
</dbReference>
<accession>A0A438G9J3</accession>
<evidence type="ECO:0000313" key="3">
    <source>
        <dbReference type="Proteomes" id="UP000288805"/>
    </source>
</evidence>
<comment type="caution">
    <text evidence="2">The sequence shown here is derived from an EMBL/GenBank/DDBJ whole genome shotgun (WGS) entry which is preliminary data.</text>
</comment>
<gene>
    <name evidence="2" type="ORF">CK203_061584</name>
</gene>
<name>A0A438G9J3_VITVI</name>
<dbReference type="AlphaFoldDB" id="A0A438G9J3"/>
<evidence type="ECO:0000256" key="1">
    <source>
        <dbReference type="SAM" id="MobiDB-lite"/>
    </source>
</evidence>
<proteinExistence type="predicted"/>
<protein>
    <submittedName>
        <fullName evidence="2">Uncharacterized protein</fullName>
    </submittedName>
</protein>